<dbReference type="PANTHER" id="PTHR38792:SF3">
    <property type="entry name" value="BNR_ASP-BOX REPEAT DOMAIN PROTEIN (AFU_ORTHOLOGUE AFUA_7G06430)-RELATED"/>
    <property type="match status" value="1"/>
</dbReference>
<evidence type="ECO:0000313" key="2">
    <source>
        <dbReference type="EMBL" id="GAA4012441.1"/>
    </source>
</evidence>
<dbReference type="SUPFAM" id="SSF50939">
    <property type="entry name" value="Sialidases"/>
    <property type="match status" value="1"/>
</dbReference>
<dbReference type="PANTHER" id="PTHR38792">
    <property type="entry name" value="BNR/ASP-BOX REPEAT DOMAIN PROTEIN (AFU_ORTHOLOGUE AFUA_7G06430)-RELATED"/>
    <property type="match status" value="1"/>
</dbReference>
<gene>
    <name evidence="2" type="ORF">GCM10022247_38800</name>
</gene>
<comment type="caution">
    <text evidence="2">The sequence shown here is derived from an EMBL/GenBank/DDBJ whole genome shotgun (WGS) entry which is preliminary data.</text>
</comment>
<proteinExistence type="predicted"/>
<dbReference type="RefSeq" id="WP_344876718.1">
    <property type="nucleotide sequence ID" value="NZ_BAABAL010000014.1"/>
</dbReference>
<reference evidence="3" key="1">
    <citation type="journal article" date="2019" name="Int. J. Syst. Evol. Microbiol.">
        <title>The Global Catalogue of Microorganisms (GCM) 10K type strain sequencing project: providing services to taxonomists for standard genome sequencing and annotation.</title>
        <authorList>
            <consortium name="The Broad Institute Genomics Platform"/>
            <consortium name="The Broad Institute Genome Sequencing Center for Infectious Disease"/>
            <person name="Wu L."/>
            <person name="Ma J."/>
        </authorList>
    </citation>
    <scope>NUCLEOTIDE SEQUENCE [LARGE SCALE GENOMIC DNA]</scope>
    <source>
        <strain evidence="3">JCM 17342</strain>
    </source>
</reference>
<dbReference type="InterPro" id="IPR036278">
    <property type="entry name" value="Sialidase_sf"/>
</dbReference>
<dbReference type="Proteomes" id="UP001501747">
    <property type="component" value="Unassembled WGS sequence"/>
</dbReference>
<protein>
    <submittedName>
        <fullName evidence="2">Sialidase family protein</fullName>
    </submittedName>
</protein>
<dbReference type="CDD" id="cd15482">
    <property type="entry name" value="Sialidase_non-viral"/>
    <property type="match status" value="1"/>
</dbReference>
<organism evidence="2 3">
    <name type="scientific">Allokutzneria multivorans</name>
    <dbReference type="NCBI Taxonomy" id="1142134"/>
    <lineage>
        <taxon>Bacteria</taxon>
        <taxon>Bacillati</taxon>
        <taxon>Actinomycetota</taxon>
        <taxon>Actinomycetes</taxon>
        <taxon>Pseudonocardiales</taxon>
        <taxon>Pseudonocardiaceae</taxon>
        <taxon>Allokutzneria</taxon>
    </lineage>
</organism>
<evidence type="ECO:0000256" key="1">
    <source>
        <dbReference type="SAM" id="SignalP"/>
    </source>
</evidence>
<feature type="chain" id="PRO_5046139335" evidence="1">
    <location>
        <begin position="32"/>
        <end position="407"/>
    </location>
</feature>
<accession>A0ABP7SJE0</accession>
<dbReference type="Gene3D" id="2.120.10.10">
    <property type="match status" value="1"/>
</dbReference>
<feature type="signal peptide" evidence="1">
    <location>
        <begin position="1"/>
        <end position="31"/>
    </location>
</feature>
<sequence length="407" mass="43229">MSLQRSVFSRSIPLALIVLLTLTNLTLPAVAATGTPLREGTGLYPRALRLSDGAVVASVVTFEGNRGIAAIYRSTDDGGSFTQIGNIADPAASEGRGLCCGSLFELPGRVGDLPTGTLLWAASIGQNAPDRRMSLRVWRSPDQGRTWSHLSSCRVAPNTGGLWEPELSVDASGRLVCHYADETRSGRHSQLLARVSSTDGVTWSAPVDTIALAVQGERPGMPVVRRMPDRSYAMLYEVCGVPGQFDCAARFRTSADGWNWGGVGDIGPLVRTRDGGYLAHAPTFSWADDGTARGRLIAVGQQLRRADGSTSPESGRALLVNTEGGHGNWFTVPAPVQVADPPNNYCPNYSSTLVPSRDGQRVLEIATDYDGPVCKPYYATGSAVGSGGADGSVPDRTYRHMKVQSGH</sequence>
<keyword evidence="1" id="KW-0732">Signal</keyword>
<name>A0ABP7SJE0_9PSEU</name>
<keyword evidence="3" id="KW-1185">Reference proteome</keyword>
<dbReference type="EMBL" id="BAABAL010000014">
    <property type="protein sequence ID" value="GAA4012441.1"/>
    <property type="molecule type" value="Genomic_DNA"/>
</dbReference>
<evidence type="ECO:0000313" key="3">
    <source>
        <dbReference type="Proteomes" id="UP001501747"/>
    </source>
</evidence>